<dbReference type="eggNOG" id="ENOG5032PBJ">
    <property type="taxonomic scope" value="Bacteria"/>
</dbReference>
<protein>
    <submittedName>
        <fullName evidence="2">Uncharacterized protein</fullName>
    </submittedName>
</protein>
<feature type="compositionally biased region" description="Low complexity" evidence="1">
    <location>
        <begin position="87"/>
        <end position="103"/>
    </location>
</feature>
<accession>D5AS87</accession>
<sequence length="116" mass="13048">MQLKPPADELAEIRAEIARLRAREGALREILLRDAAMPKIGRFHTVDLVTSRQRIFDPRLLPEEIRLDPAYTREKVTRVLRATRKGPAQAADSADPPAPDPRAALRARLFAGQQPH</sequence>
<dbReference type="RefSeq" id="WP_013066957.1">
    <property type="nucleotide sequence ID" value="NC_014034.1"/>
</dbReference>
<gene>
    <name evidence="2" type="ordered locus">RCAP_rcc01221</name>
</gene>
<evidence type="ECO:0000313" key="3">
    <source>
        <dbReference type="Proteomes" id="UP000002361"/>
    </source>
</evidence>
<dbReference type="Proteomes" id="UP000002361">
    <property type="component" value="Chromosome"/>
</dbReference>
<dbReference type="OrthoDB" id="7689895at2"/>
<dbReference type="KEGG" id="rcp:RCAP_rcc01221"/>
<reference evidence="2 3" key="2">
    <citation type="journal article" date="2010" name="J. Bacteriol.">
        <title>Complete genome sequence of the photosynthetic purple nonsulfur bacterium Rhodobacter capsulatus SB 1003.</title>
        <authorList>
            <person name="Strnad H."/>
            <person name="Lapidus A."/>
            <person name="Paces J."/>
            <person name="Ulbrich P."/>
            <person name="Vlcek C."/>
            <person name="Paces V."/>
            <person name="Haselkorn R."/>
        </authorList>
    </citation>
    <scope>NUCLEOTIDE SEQUENCE [LARGE SCALE GENOMIC DNA]</scope>
    <source>
        <strain evidence="3">ATCC BAA-309 / NBRC 16581 / SB1003</strain>
    </source>
</reference>
<dbReference type="HOGENOM" id="CLU_2169115_0_0_5"/>
<organism evidence="2 3">
    <name type="scientific">Rhodobacter capsulatus (strain ATCC BAA-309 / NBRC 16581 / SB1003)</name>
    <dbReference type="NCBI Taxonomy" id="272942"/>
    <lineage>
        <taxon>Bacteria</taxon>
        <taxon>Pseudomonadati</taxon>
        <taxon>Pseudomonadota</taxon>
        <taxon>Alphaproteobacteria</taxon>
        <taxon>Rhodobacterales</taxon>
        <taxon>Rhodobacter group</taxon>
        <taxon>Rhodobacter</taxon>
    </lineage>
</organism>
<evidence type="ECO:0000313" key="2">
    <source>
        <dbReference type="EMBL" id="ADE84978.1"/>
    </source>
</evidence>
<dbReference type="STRING" id="272942.RCAP_rcc01221"/>
<proteinExistence type="predicted"/>
<name>D5AS87_RHOCB</name>
<reference key="1">
    <citation type="submission" date="2008-12" db="EMBL/GenBank/DDBJ databases">
        <title>Complete genome sequence of Rhodobacter capsulatus SB1003.</title>
        <authorList>
            <person name="Strnad H."/>
            <person name="Lapidus A."/>
            <person name="Vlcek C."/>
            <person name="Ulbrich P."/>
            <person name="Paces J."/>
            <person name="Maltsev N."/>
            <person name="Kumar V."/>
            <person name="Kogan Y."/>
            <person name="Milgram A."/>
            <person name="Rebrekov D."/>
            <person name="Mazur M."/>
            <person name="Cox R."/>
            <person name="Kyrpides N."/>
            <person name="Kolar M."/>
            <person name="Sachova J."/>
            <person name="Ridl J."/>
            <person name="Ivanova N."/>
            <person name="Kapatral V."/>
            <person name="Los T."/>
            <person name="Lykidis A."/>
            <person name="Mikhailova N."/>
            <person name="Reznik G."/>
            <person name="Vasieva O."/>
            <person name="Fonstein M."/>
            <person name="Paces V."/>
            <person name="Haselkorn R."/>
        </authorList>
    </citation>
    <scope>NUCLEOTIDE SEQUENCE</scope>
    <source>
        <strain>SB1003</strain>
    </source>
</reference>
<dbReference type="AlphaFoldDB" id="D5AS87"/>
<keyword evidence="3" id="KW-1185">Reference proteome</keyword>
<dbReference type="GeneID" id="31490133"/>
<evidence type="ECO:0000256" key="1">
    <source>
        <dbReference type="SAM" id="MobiDB-lite"/>
    </source>
</evidence>
<dbReference type="EMBL" id="CP001312">
    <property type="protein sequence ID" value="ADE84978.1"/>
    <property type="molecule type" value="Genomic_DNA"/>
</dbReference>
<feature type="region of interest" description="Disordered" evidence="1">
    <location>
        <begin position="83"/>
        <end position="103"/>
    </location>
</feature>